<dbReference type="EMBL" id="MLJW01000044">
    <property type="protein sequence ID" value="OIR06342.1"/>
    <property type="molecule type" value="Genomic_DNA"/>
</dbReference>
<dbReference type="AlphaFoldDB" id="A0A1J5T2C8"/>
<dbReference type="Gene3D" id="3.40.50.150">
    <property type="entry name" value="Vaccinia Virus protein VP39"/>
    <property type="match status" value="1"/>
</dbReference>
<sequence length="243" mass="27414">MSLIHPSLALPSRACAPEADEFRDWFTGFVHEGRNYGGAYFAEFDTRLLPFVDLVRDSRLATPRILECGCFEGGHTTAMALKLPEAQVTAVDVREGSLERARRLAALRGCGNIRFFQDDLDDPQVAFTQEYDFIYCVGLLYHLRWPFAFLSRCAKAAPRLWLWTVLCAEFEAGHLEGTYRGRLYPEPVEHPLSGVRDTSFFLSLGSLYDMLWQVGYRSVSLRQREVMKDGTGPAVLLCASTEA</sequence>
<keyword evidence="2" id="KW-0808">Transferase</keyword>
<dbReference type="Pfam" id="PF13649">
    <property type="entry name" value="Methyltransf_25"/>
    <property type="match status" value="1"/>
</dbReference>
<gene>
    <name evidence="2" type="primary">ubiG_13</name>
    <name evidence="2" type="ORF">GALL_115320</name>
</gene>
<evidence type="ECO:0000313" key="2">
    <source>
        <dbReference type="EMBL" id="OIR06342.1"/>
    </source>
</evidence>
<dbReference type="GO" id="GO:0032259">
    <property type="term" value="P:methylation"/>
    <property type="evidence" value="ECO:0007669"/>
    <property type="project" value="UniProtKB-KW"/>
</dbReference>
<protein>
    <submittedName>
        <fullName evidence="2">Ubiquinone biosynthesis O-methyltransferase</fullName>
        <ecNumber evidence="2">2.1.1.222</ecNumber>
        <ecNumber evidence="2">2.1.1.64</ecNumber>
    </submittedName>
</protein>
<comment type="caution">
    <text evidence="2">The sequence shown here is derived from an EMBL/GenBank/DDBJ whole genome shotgun (WGS) entry which is preliminary data.</text>
</comment>
<name>A0A1J5T2C8_9ZZZZ</name>
<dbReference type="InterPro" id="IPR041698">
    <property type="entry name" value="Methyltransf_25"/>
</dbReference>
<reference evidence="2" key="1">
    <citation type="submission" date="2016-10" db="EMBL/GenBank/DDBJ databases">
        <title>Sequence of Gallionella enrichment culture.</title>
        <authorList>
            <person name="Poehlein A."/>
            <person name="Muehling M."/>
            <person name="Daniel R."/>
        </authorList>
    </citation>
    <scope>NUCLEOTIDE SEQUENCE</scope>
</reference>
<dbReference type="EC" id="2.1.1.64" evidence="2"/>
<dbReference type="SUPFAM" id="SSF53335">
    <property type="entry name" value="S-adenosyl-L-methionine-dependent methyltransferases"/>
    <property type="match status" value="1"/>
</dbReference>
<dbReference type="EC" id="2.1.1.222" evidence="2"/>
<keyword evidence="2" id="KW-0830">Ubiquinone</keyword>
<evidence type="ECO:0000259" key="1">
    <source>
        <dbReference type="Pfam" id="PF13649"/>
    </source>
</evidence>
<feature type="domain" description="Methyltransferase" evidence="1">
    <location>
        <begin position="65"/>
        <end position="154"/>
    </location>
</feature>
<dbReference type="GO" id="GO:0061542">
    <property type="term" value="F:3-demethylubiquinol 3-O-methyltransferase activity"/>
    <property type="evidence" value="ECO:0007669"/>
    <property type="project" value="UniProtKB-EC"/>
</dbReference>
<organism evidence="2">
    <name type="scientific">mine drainage metagenome</name>
    <dbReference type="NCBI Taxonomy" id="410659"/>
    <lineage>
        <taxon>unclassified sequences</taxon>
        <taxon>metagenomes</taxon>
        <taxon>ecological metagenomes</taxon>
    </lineage>
</organism>
<proteinExistence type="predicted"/>
<dbReference type="InterPro" id="IPR029063">
    <property type="entry name" value="SAM-dependent_MTases_sf"/>
</dbReference>
<keyword evidence="2" id="KW-0489">Methyltransferase</keyword>
<accession>A0A1J5T2C8</accession>
<dbReference type="GO" id="GO:0102208">
    <property type="term" value="F:2-polyprenyl-6-hydroxyphenol methylase activity"/>
    <property type="evidence" value="ECO:0007669"/>
    <property type="project" value="UniProtKB-EC"/>
</dbReference>
<dbReference type="CDD" id="cd02440">
    <property type="entry name" value="AdoMet_MTases"/>
    <property type="match status" value="1"/>
</dbReference>